<keyword evidence="6" id="KW-1185">Reference proteome</keyword>
<dbReference type="Pfam" id="PF16448">
    <property type="entry name" value="LapD_MoxY_N"/>
    <property type="match status" value="1"/>
</dbReference>
<dbReference type="CDD" id="cd01949">
    <property type="entry name" value="GGDEF"/>
    <property type="match status" value="1"/>
</dbReference>
<keyword evidence="1" id="KW-0812">Transmembrane</keyword>
<dbReference type="CDD" id="cd01948">
    <property type="entry name" value="EAL"/>
    <property type="match status" value="1"/>
</dbReference>
<feature type="transmembrane region" description="Helical" evidence="1">
    <location>
        <begin position="7"/>
        <end position="25"/>
    </location>
</feature>
<dbReference type="SMART" id="SM00304">
    <property type="entry name" value="HAMP"/>
    <property type="match status" value="1"/>
</dbReference>
<organism evidence="5 6">
    <name type="scientific">Sulfurivirga caldicuralii</name>
    <dbReference type="NCBI Taxonomy" id="364032"/>
    <lineage>
        <taxon>Bacteria</taxon>
        <taxon>Pseudomonadati</taxon>
        <taxon>Pseudomonadota</taxon>
        <taxon>Gammaproteobacteria</taxon>
        <taxon>Thiotrichales</taxon>
        <taxon>Piscirickettsiaceae</taxon>
        <taxon>Sulfurivirga</taxon>
    </lineage>
</organism>
<dbReference type="PROSITE" id="PS50887">
    <property type="entry name" value="GGDEF"/>
    <property type="match status" value="1"/>
</dbReference>
<dbReference type="Pfam" id="PF00563">
    <property type="entry name" value="EAL"/>
    <property type="match status" value="1"/>
</dbReference>
<dbReference type="GO" id="GO:0007165">
    <property type="term" value="P:signal transduction"/>
    <property type="evidence" value="ECO:0007669"/>
    <property type="project" value="InterPro"/>
</dbReference>
<evidence type="ECO:0000259" key="3">
    <source>
        <dbReference type="PROSITE" id="PS50885"/>
    </source>
</evidence>
<evidence type="ECO:0000259" key="2">
    <source>
        <dbReference type="PROSITE" id="PS50883"/>
    </source>
</evidence>
<name>A0A1N6GF36_9GAMM</name>
<evidence type="ECO:0000256" key="1">
    <source>
        <dbReference type="SAM" id="Phobius"/>
    </source>
</evidence>
<feature type="domain" description="EAL" evidence="2">
    <location>
        <begin position="404"/>
        <end position="646"/>
    </location>
</feature>
<dbReference type="PANTHER" id="PTHR33121:SF79">
    <property type="entry name" value="CYCLIC DI-GMP PHOSPHODIESTERASE PDED-RELATED"/>
    <property type="match status" value="1"/>
</dbReference>
<dbReference type="Gene3D" id="3.30.70.270">
    <property type="match status" value="1"/>
</dbReference>
<dbReference type="Proteomes" id="UP000198461">
    <property type="component" value="Unassembled WGS sequence"/>
</dbReference>
<reference evidence="5 6" key="1">
    <citation type="submission" date="2016-11" db="EMBL/GenBank/DDBJ databases">
        <authorList>
            <person name="Jaros S."/>
            <person name="Januszkiewicz K."/>
            <person name="Wedrychowicz H."/>
        </authorList>
    </citation>
    <scope>NUCLEOTIDE SEQUENCE [LARGE SCALE GENOMIC DNA]</scope>
    <source>
        <strain evidence="5 6">DSM 17737</strain>
    </source>
</reference>
<dbReference type="GO" id="GO:0016020">
    <property type="term" value="C:membrane"/>
    <property type="evidence" value="ECO:0007669"/>
    <property type="project" value="InterPro"/>
</dbReference>
<dbReference type="Gene3D" id="6.20.270.20">
    <property type="entry name" value="LapD/MoxY periplasmic domain"/>
    <property type="match status" value="1"/>
</dbReference>
<dbReference type="InterPro" id="IPR032244">
    <property type="entry name" value="LapD_MoxY_N"/>
</dbReference>
<dbReference type="PROSITE" id="PS50883">
    <property type="entry name" value="EAL"/>
    <property type="match status" value="1"/>
</dbReference>
<dbReference type="RefSeq" id="WP_074201592.1">
    <property type="nucleotide sequence ID" value="NZ_FSRE01000003.1"/>
</dbReference>
<evidence type="ECO:0000313" key="5">
    <source>
        <dbReference type="EMBL" id="SIO06133.1"/>
    </source>
</evidence>
<dbReference type="InterPro" id="IPR035919">
    <property type="entry name" value="EAL_sf"/>
</dbReference>
<dbReference type="SMART" id="SM00052">
    <property type="entry name" value="EAL"/>
    <property type="match status" value="1"/>
</dbReference>
<gene>
    <name evidence="5" type="ORF">SAMN05443662_1315</name>
</gene>
<feature type="domain" description="HAMP" evidence="3">
    <location>
        <begin position="172"/>
        <end position="224"/>
    </location>
</feature>
<dbReference type="InterPro" id="IPR003660">
    <property type="entry name" value="HAMP_dom"/>
</dbReference>
<evidence type="ECO:0000259" key="4">
    <source>
        <dbReference type="PROSITE" id="PS50887"/>
    </source>
</evidence>
<protein>
    <submittedName>
        <fullName evidence="5">Diguanylate cyclase/phosphodiesterase</fullName>
    </submittedName>
</protein>
<dbReference type="InterPro" id="IPR000160">
    <property type="entry name" value="GGDEF_dom"/>
</dbReference>
<dbReference type="InterPro" id="IPR050706">
    <property type="entry name" value="Cyclic-di-GMP_PDE-like"/>
</dbReference>
<keyword evidence="1" id="KW-1133">Transmembrane helix</keyword>
<dbReference type="InterPro" id="IPR001633">
    <property type="entry name" value="EAL_dom"/>
</dbReference>
<dbReference type="Gene3D" id="3.30.110.200">
    <property type="match status" value="1"/>
</dbReference>
<feature type="transmembrane region" description="Helical" evidence="1">
    <location>
        <begin position="152"/>
        <end position="171"/>
    </location>
</feature>
<dbReference type="STRING" id="364032.SAMN05443662_1315"/>
<evidence type="ECO:0000313" key="6">
    <source>
        <dbReference type="Proteomes" id="UP000198461"/>
    </source>
</evidence>
<dbReference type="Pfam" id="PF00990">
    <property type="entry name" value="GGDEF"/>
    <property type="match status" value="1"/>
</dbReference>
<dbReference type="SMART" id="SM00267">
    <property type="entry name" value="GGDEF"/>
    <property type="match status" value="1"/>
</dbReference>
<dbReference type="InterPro" id="IPR042461">
    <property type="entry name" value="LapD_MoxY_peri_C"/>
</dbReference>
<dbReference type="EMBL" id="FSRE01000003">
    <property type="protein sequence ID" value="SIO06133.1"/>
    <property type="molecule type" value="Genomic_DNA"/>
</dbReference>
<dbReference type="PROSITE" id="PS50885">
    <property type="entry name" value="HAMP"/>
    <property type="match status" value="1"/>
</dbReference>
<dbReference type="NCBIfam" id="TIGR00254">
    <property type="entry name" value="GGDEF"/>
    <property type="match status" value="1"/>
</dbReference>
<dbReference type="Gene3D" id="3.20.20.450">
    <property type="entry name" value="EAL domain"/>
    <property type="match status" value="1"/>
</dbReference>
<accession>A0A1N6GF36</accession>
<dbReference type="PANTHER" id="PTHR33121">
    <property type="entry name" value="CYCLIC DI-GMP PHOSPHODIESTERASE PDEF"/>
    <property type="match status" value="1"/>
</dbReference>
<proteinExistence type="predicted"/>
<dbReference type="GO" id="GO:0071111">
    <property type="term" value="F:cyclic-guanylate-specific phosphodiesterase activity"/>
    <property type="evidence" value="ECO:0007669"/>
    <property type="project" value="InterPro"/>
</dbReference>
<dbReference type="SUPFAM" id="SSF55073">
    <property type="entry name" value="Nucleotide cyclase"/>
    <property type="match status" value="1"/>
</dbReference>
<dbReference type="InterPro" id="IPR043128">
    <property type="entry name" value="Rev_trsase/Diguanyl_cyclase"/>
</dbReference>
<dbReference type="OrthoDB" id="5894408at2"/>
<dbReference type="InterPro" id="IPR029787">
    <property type="entry name" value="Nucleotide_cyclase"/>
</dbReference>
<keyword evidence="1" id="KW-0472">Membrane</keyword>
<sequence>MSLKKQLMLFINGVVIVLLAATFWINLDNTRSFLQHQLESHAQDTATSLGLTLSHVADPNDVATMETIINAIFDRGYYREITLTDPDGKVLYKRENPLRIEGIPSWFINHIDLHPASAEAYVVAGWIPIGHVKVVSHPGYAYAELWQSFLNLLKLFVIITLASSIIVLLYLKKLLAPLQKLVDQARSIVQRRFVYQKELPKTPELRQVVIAINSMVERLKTIFEREARHTAELQKLAYTDEVTGLGNRAHFEVILNSTLSDDANALPGSLVIVHLDDLKKINSEHGYLKGNAVMKALADLFSDLASRYPQSTLARINGAEVAILLPQVPTHQIVEAIEQRIQQWPERLKDLLLSPSEAVVYAAVTDFRAGEHKADVLGRVDHALKTARDRHLKVCVQAAVAEENQDFVPVVRDALERGRLILLGQPTVHAEDARRLHDIEIYARLQDDQGNLLEARRFIPVLKALGAEGEFDRLVLSKVFEHASRQQRTVPFAVNVTERVLLDGDLQHWLLRQLKTHQRSIAFEMPEYFLEQHASACQDFMARVREAGGLVGFDGFGRELGERHDLHALQPDYVKLAHGFIKPLLQGDEKTQAYLASILEMTENLGIDVIATGIESQEAAEAFRVLGYEWLQGRYMADAERLNTDE</sequence>
<dbReference type="AlphaFoldDB" id="A0A1N6GF36"/>
<feature type="domain" description="GGDEF" evidence="4">
    <location>
        <begin position="266"/>
        <end position="398"/>
    </location>
</feature>
<dbReference type="SUPFAM" id="SSF141868">
    <property type="entry name" value="EAL domain-like"/>
    <property type="match status" value="1"/>
</dbReference>